<evidence type="ECO:0008006" key="4">
    <source>
        <dbReference type="Google" id="ProtNLM"/>
    </source>
</evidence>
<comment type="similarity">
    <text evidence="1">Belongs to the UPF0111 family.</text>
</comment>
<dbReference type="InterPro" id="IPR052912">
    <property type="entry name" value="UPF0111_domain"/>
</dbReference>
<dbReference type="STRING" id="146817.SAMN04488502_10340"/>
<name>A0A1G9RMR2_9FIRM</name>
<proteinExistence type="inferred from homology"/>
<dbReference type="RefSeq" id="WP_092071296.1">
    <property type="nucleotide sequence ID" value="NZ_FNHB01000003.1"/>
</dbReference>
<dbReference type="Proteomes" id="UP000214880">
    <property type="component" value="Unassembled WGS sequence"/>
</dbReference>
<dbReference type="PANTHER" id="PTHR37298">
    <property type="entry name" value="UPF0111 PROTEIN YKAA"/>
    <property type="match status" value="1"/>
</dbReference>
<dbReference type="Pfam" id="PF01865">
    <property type="entry name" value="PhoU_div"/>
    <property type="match status" value="1"/>
</dbReference>
<dbReference type="AlphaFoldDB" id="A0A1G9RMR2"/>
<reference evidence="2 3" key="1">
    <citation type="submission" date="2016-10" db="EMBL/GenBank/DDBJ databases">
        <authorList>
            <person name="de Groot N.N."/>
        </authorList>
    </citation>
    <scope>NUCLEOTIDE SEQUENCE [LARGE SCALE GENOMIC DNA]</scope>
    <source>
        <strain evidence="2 3">DSM 1736</strain>
    </source>
</reference>
<dbReference type="InterPro" id="IPR018445">
    <property type="entry name" value="Put_Phosphate_transp_reg"/>
</dbReference>
<dbReference type="InterPro" id="IPR038078">
    <property type="entry name" value="PhoU-like_sf"/>
</dbReference>
<sequence>MFCLKPKEDQFFKLFAESARLLRDGAYVMNVLLNDYTKIEDTMVQVSNLEHAADDVNDAIIDKLNQTFITPLDREDIYSMATLLDDAVDFLQGTVERMLLYRTGQPSPGAKELTRLLVDCTEELVLAFDLLKNIKGNQHKILDHTRKINVLESEGDRIYRQEVANLFTSCPDPIEIIKWKEVLEYLEGTLDHCEDIADLLRGVVMKYA</sequence>
<organism evidence="2 3">
    <name type="scientific">Dendrosporobacter quercicolus</name>
    <dbReference type="NCBI Taxonomy" id="146817"/>
    <lineage>
        <taxon>Bacteria</taxon>
        <taxon>Bacillati</taxon>
        <taxon>Bacillota</taxon>
        <taxon>Negativicutes</taxon>
        <taxon>Selenomonadales</taxon>
        <taxon>Sporomusaceae</taxon>
        <taxon>Dendrosporobacter</taxon>
    </lineage>
</organism>
<keyword evidence="3" id="KW-1185">Reference proteome</keyword>
<dbReference type="OrthoDB" id="9797568at2"/>
<dbReference type="Gene3D" id="1.20.58.220">
    <property type="entry name" value="Phosphate transport system protein phou homolog 2, domain 2"/>
    <property type="match status" value="1"/>
</dbReference>
<dbReference type="PANTHER" id="PTHR37298:SF1">
    <property type="entry name" value="UPF0111 PROTEIN YKAA"/>
    <property type="match status" value="1"/>
</dbReference>
<evidence type="ECO:0000313" key="3">
    <source>
        <dbReference type="Proteomes" id="UP000214880"/>
    </source>
</evidence>
<evidence type="ECO:0000313" key="2">
    <source>
        <dbReference type="EMBL" id="SDM24421.1"/>
    </source>
</evidence>
<protein>
    <recommendedName>
        <fullName evidence="4">Phosphate transport regulator</fullName>
    </recommendedName>
</protein>
<accession>A0A1G9RMR2</accession>
<gene>
    <name evidence="2" type="ORF">SAMN04488502_10340</name>
</gene>
<evidence type="ECO:0000256" key="1">
    <source>
        <dbReference type="ARBA" id="ARBA00008591"/>
    </source>
</evidence>
<dbReference type="SUPFAM" id="SSF109755">
    <property type="entry name" value="PhoU-like"/>
    <property type="match status" value="1"/>
</dbReference>
<dbReference type="EMBL" id="FNHB01000003">
    <property type="protein sequence ID" value="SDM24421.1"/>
    <property type="molecule type" value="Genomic_DNA"/>
</dbReference>